<dbReference type="EMBL" id="BAAAUG010000041">
    <property type="protein sequence ID" value="GAA3102890.1"/>
    <property type="molecule type" value="Genomic_DNA"/>
</dbReference>
<protein>
    <submittedName>
        <fullName evidence="1">Uncharacterized protein</fullName>
    </submittedName>
</protein>
<evidence type="ECO:0000313" key="1">
    <source>
        <dbReference type="EMBL" id="GAA3102890.1"/>
    </source>
</evidence>
<organism evidence="1 2">
    <name type="scientific">Streptomyces rectiviolaceus</name>
    <dbReference type="NCBI Taxonomy" id="332591"/>
    <lineage>
        <taxon>Bacteria</taxon>
        <taxon>Bacillati</taxon>
        <taxon>Actinomycetota</taxon>
        <taxon>Actinomycetes</taxon>
        <taxon>Kitasatosporales</taxon>
        <taxon>Streptomycetaceae</taxon>
        <taxon>Streptomyces</taxon>
    </lineage>
</organism>
<dbReference type="Proteomes" id="UP001501637">
    <property type="component" value="Unassembled WGS sequence"/>
</dbReference>
<keyword evidence="2" id="KW-1185">Reference proteome</keyword>
<accession>A0ABP6MD76</accession>
<name>A0ABP6MD76_9ACTN</name>
<reference evidence="2" key="1">
    <citation type="journal article" date="2019" name="Int. J. Syst. Evol. Microbiol.">
        <title>The Global Catalogue of Microorganisms (GCM) 10K type strain sequencing project: providing services to taxonomists for standard genome sequencing and annotation.</title>
        <authorList>
            <consortium name="The Broad Institute Genomics Platform"/>
            <consortium name="The Broad Institute Genome Sequencing Center for Infectious Disease"/>
            <person name="Wu L."/>
            <person name="Ma J."/>
        </authorList>
    </citation>
    <scope>NUCLEOTIDE SEQUENCE [LARGE SCALE GENOMIC DNA]</scope>
    <source>
        <strain evidence="2">JCM 9092</strain>
    </source>
</reference>
<comment type="caution">
    <text evidence="1">The sequence shown here is derived from an EMBL/GenBank/DDBJ whole genome shotgun (WGS) entry which is preliminary data.</text>
</comment>
<evidence type="ECO:0000313" key="2">
    <source>
        <dbReference type="Proteomes" id="UP001501637"/>
    </source>
</evidence>
<gene>
    <name evidence="1" type="ORF">GCM10010449_27440</name>
</gene>
<sequence>MAGDQDEERAAEPAVHGMGLFPELGGRIRRVAVGVDHADVGAYDARTVAGAVPWCMGHLQIRLTGETFRQSRSHQTGVVHEKNPDHVPILQLAAYGPDCFIQHVDHSYGADGSSGRVELAKRDQERLRGAIAR</sequence>
<proteinExistence type="predicted"/>